<keyword evidence="2" id="KW-1185">Reference proteome</keyword>
<evidence type="ECO:0000313" key="1">
    <source>
        <dbReference type="EMBL" id="KAL0562643.1"/>
    </source>
</evidence>
<reference evidence="1 2" key="1">
    <citation type="submission" date="2024-02" db="EMBL/GenBank/DDBJ databases">
        <title>A draft genome for the cacao thread blight pathogen Marasmius crinis-equi.</title>
        <authorList>
            <person name="Cohen S.P."/>
            <person name="Baruah I.K."/>
            <person name="Amoako-Attah I."/>
            <person name="Bukari Y."/>
            <person name="Meinhardt L.W."/>
            <person name="Bailey B.A."/>
        </authorList>
    </citation>
    <scope>NUCLEOTIDE SEQUENCE [LARGE SCALE GENOMIC DNA]</scope>
    <source>
        <strain evidence="1 2">GH-76</strain>
    </source>
</reference>
<organism evidence="1 2">
    <name type="scientific">Marasmius crinis-equi</name>
    <dbReference type="NCBI Taxonomy" id="585013"/>
    <lineage>
        <taxon>Eukaryota</taxon>
        <taxon>Fungi</taxon>
        <taxon>Dikarya</taxon>
        <taxon>Basidiomycota</taxon>
        <taxon>Agaricomycotina</taxon>
        <taxon>Agaricomycetes</taxon>
        <taxon>Agaricomycetidae</taxon>
        <taxon>Agaricales</taxon>
        <taxon>Marasmiineae</taxon>
        <taxon>Marasmiaceae</taxon>
        <taxon>Marasmius</taxon>
    </lineage>
</organism>
<dbReference type="EMBL" id="JBAHYK010004935">
    <property type="protein sequence ID" value="KAL0562643.1"/>
    <property type="molecule type" value="Genomic_DNA"/>
</dbReference>
<proteinExistence type="predicted"/>
<feature type="non-terminal residue" evidence="1">
    <location>
        <position position="91"/>
    </location>
</feature>
<sequence>MRDWSDDDYPFPLFWRYICVEYVYHISLYYRALRDFLILLFGYFKGSFRLDNLVHIDIELLDCHESYLFSRVVVSAKWLPSYLEFQGFKYK</sequence>
<protein>
    <recommendedName>
        <fullName evidence="3">Maturase K</fullName>
    </recommendedName>
</protein>
<gene>
    <name evidence="1" type="ORF">V5O48_019441</name>
</gene>
<name>A0ABR3EIF8_9AGAR</name>
<dbReference type="Proteomes" id="UP001465976">
    <property type="component" value="Unassembled WGS sequence"/>
</dbReference>
<evidence type="ECO:0008006" key="3">
    <source>
        <dbReference type="Google" id="ProtNLM"/>
    </source>
</evidence>
<comment type="caution">
    <text evidence="1">The sequence shown here is derived from an EMBL/GenBank/DDBJ whole genome shotgun (WGS) entry which is preliminary data.</text>
</comment>
<accession>A0ABR3EIF8</accession>
<evidence type="ECO:0000313" key="2">
    <source>
        <dbReference type="Proteomes" id="UP001465976"/>
    </source>
</evidence>